<comment type="caution">
    <text evidence="1">The sequence shown here is derived from an EMBL/GenBank/DDBJ whole genome shotgun (WGS) entry which is preliminary data.</text>
</comment>
<sequence>MQNSSKGLKNLVKLMRGEQVTGDKYFDYAQEKILKINQDPQRRVQIMDYETKLLEREQFGERVATEFDLKNSLKRYIDLGLSKSQILNILLEDYSDTLGEEEVKLLVNKAL</sequence>
<organism evidence="1 2">
    <name type="scientific">Lactobacillus hominis DSM 23910 = CRBIP 24.179</name>
    <dbReference type="NCBI Taxonomy" id="1423758"/>
    <lineage>
        <taxon>Bacteria</taxon>
        <taxon>Bacillati</taxon>
        <taxon>Bacillota</taxon>
        <taxon>Bacilli</taxon>
        <taxon>Lactobacillales</taxon>
        <taxon>Lactobacillaceae</taxon>
        <taxon>Lactobacillus</taxon>
    </lineage>
</organism>
<dbReference type="EMBL" id="CAKE01000025">
    <property type="protein sequence ID" value="CCI82535.1"/>
    <property type="molecule type" value="Genomic_DNA"/>
</dbReference>
<dbReference type="OrthoDB" id="2329383at2"/>
<protein>
    <submittedName>
        <fullName evidence="1">Uncharacterized protein</fullName>
    </submittedName>
</protein>
<proteinExistence type="predicted"/>
<reference evidence="1 2" key="1">
    <citation type="submission" date="2012-06" db="EMBL/GenBank/DDBJ databases">
        <title>Draft Genome Sequence of Lactobacillus hominis Strain CRBIP 24.179T, isolated from human intestine.</title>
        <authorList>
            <person name="Cousin S."/>
            <person name="Ma L."/>
            <person name="Bizet C."/>
            <person name="Loux V."/>
            <person name="Bouchier C."/>
            <person name="Clermont D."/>
            <person name="Creno S."/>
        </authorList>
    </citation>
    <scope>NUCLEOTIDE SEQUENCE [LARGE SCALE GENOMIC DNA]</scope>
    <source>
        <strain evidence="2">CRBIP 24.179T</strain>
    </source>
</reference>
<accession>I7KHY8</accession>
<evidence type="ECO:0000313" key="1">
    <source>
        <dbReference type="EMBL" id="CCI82535.1"/>
    </source>
</evidence>
<dbReference type="STRING" id="1423758.FC41_GL001553"/>
<dbReference type="Proteomes" id="UP000009320">
    <property type="component" value="Unassembled WGS sequence"/>
</dbReference>
<dbReference type="AlphaFoldDB" id="I7KHY8"/>
<dbReference type="PATRIC" id="fig|1423758.3.peg.1577"/>
<dbReference type="RefSeq" id="WP_008471644.1">
    <property type="nucleotide sequence ID" value="NZ_AYZP01000004.1"/>
</dbReference>
<name>I7KHY8_9LACO</name>
<dbReference type="GeneID" id="82847741"/>
<evidence type="ECO:0000313" key="2">
    <source>
        <dbReference type="Proteomes" id="UP000009320"/>
    </source>
</evidence>
<keyword evidence="2" id="KW-1185">Reference proteome</keyword>
<gene>
    <name evidence="1" type="ORF">BN55_05400</name>
</gene>